<gene>
    <name evidence="1" type="ORF">WCD58_06070</name>
</gene>
<dbReference type="EMBL" id="JBBEGM010000001">
    <property type="protein sequence ID" value="MEJ2860712.1"/>
    <property type="molecule type" value="Genomic_DNA"/>
</dbReference>
<sequence length="123" mass="13817">MSWTPQTLERIAAADELEIAVRRPDGTLRRPTPIWVVTADDHVYVRTWYRRGTGWFGRVLASRRARVHVPSVDADVTVDDLGTTSREIVDDAYRAKYGRYGAGSVDRMVGDEAAATTLRLDPE</sequence>
<protein>
    <submittedName>
        <fullName evidence="1">DUF2255 family protein</fullName>
    </submittedName>
</protein>
<reference evidence="1 2" key="1">
    <citation type="submission" date="2024-03" db="EMBL/GenBank/DDBJ databases">
        <title>Actinomycetospora sp. OC33-EN07, a novel actinomycete isolated from wild orchid (Aerides multiflora).</title>
        <authorList>
            <person name="Suriyachadkun C."/>
        </authorList>
    </citation>
    <scope>NUCLEOTIDE SEQUENCE [LARGE SCALE GENOMIC DNA]</scope>
    <source>
        <strain evidence="1 2">OC33-EN07</strain>
    </source>
</reference>
<evidence type="ECO:0000313" key="1">
    <source>
        <dbReference type="EMBL" id="MEJ2860712.1"/>
    </source>
</evidence>
<dbReference type="Pfam" id="PF10012">
    <property type="entry name" value="DUF2255"/>
    <property type="match status" value="1"/>
</dbReference>
<name>A0ABU8M134_9PSEU</name>
<proteinExistence type="predicted"/>
<keyword evidence="2" id="KW-1185">Reference proteome</keyword>
<accession>A0ABU8M134</accession>
<evidence type="ECO:0000313" key="2">
    <source>
        <dbReference type="Proteomes" id="UP001369736"/>
    </source>
</evidence>
<comment type="caution">
    <text evidence="1">The sequence shown here is derived from an EMBL/GenBank/DDBJ whole genome shotgun (WGS) entry which is preliminary data.</text>
</comment>
<organism evidence="1 2">
    <name type="scientific">Actinomycetospora flava</name>
    <dbReference type="NCBI Taxonomy" id="3129232"/>
    <lineage>
        <taxon>Bacteria</taxon>
        <taxon>Bacillati</taxon>
        <taxon>Actinomycetota</taxon>
        <taxon>Actinomycetes</taxon>
        <taxon>Pseudonocardiales</taxon>
        <taxon>Pseudonocardiaceae</taxon>
        <taxon>Actinomycetospora</taxon>
    </lineage>
</organism>
<dbReference type="RefSeq" id="WP_337700525.1">
    <property type="nucleotide sequence ID" value="NZ_JBBEGM010000001.1"/>
</dbReference>
<dbReference type="InterPro" id="IPR016888">
    <property type="entry name" value="UCP028498"/>
</dbReference>
<dbReference type="Proteomes" id="UP001369736">
    <property type="component" value="Unassembled WGS sequence"/>
</dbReference>